<dbReference type="CDD" id="cd04301">
    <property type="entry name" value="NAT_SF"/>
    <property type="match status" value="1"/>
</dbReference>
<dbReference type="Pfam" id="PF00583">
    <property type="entry name" value="Acetyltransf_1"/>
    <property type="match status" value="1"/>
</dbReference>
<keyword evidence="2" id="KW-0012">Acyltransferase</keyword>
<evidence type="ECO:0000313" key="6">
    <source>
        <dbReference type="Proteomes" id="UP000306740"/>
    </source>
</evidence>
<dbReference type="AlphaFoldDB" id="A0A5C4MP58"/>
<dbReference type="GO" id="GO:0016747">
    <property type="term" value="F:acyltransferase activity, transferring groups other than amino-acyl groups"/>
    <property type="evidence" value="ECO:0007669"/>
    <property type="project" value="InterPro"/>
</dbReference>
<reference evidence="4 6" key="1">
    <citation type="submission" date="2019-05" db="EMBL/GenBank/DDBJ databases">
        <title>Mumia sp. nov., isolated from the intestinal contents of plateau pika (Ochotona curzoniae) in the Qinghai-Tibet plateau of China.</title>
        <authorList>
            <person name="Tian Z."/>
        </authorList>
    </citation>
    <scope>NUCLEOTIDE SEQUENCE [LARGE SCALE GENOMIC DNA]</scope>
    <source>
        <strain evidence="6">527</strain>
        <strain evidence="4">Z527</strain>
    </source>
</reference>
<protein>
    <submittedName>
        <fullName evidence="4">GNAT family N-acetyltransferase</fullName>
    </submittedName>
</protein>
<dbReference type="RefSeq" id="WP_139105561.1">
    <property type="nucleotide sequence ID" value="NZ_VDFR01000032.1"/>
</dbReference>
<name>A0A5C4MP58_9ACTN</name>
<feature type="domain" description="N-acetyltransferase" evidence="3">
    <location>
        <begin position="1"/>
        <end position="154"/>
    </location>
</feature>
<dbReference type="EMBL" id="VDFR01000032">
    <property type="protein sequence ID" value="TNC48818.1"/>
    <property type="molecule type" value="Genomic_DNA"/>
</dbReference>
<evidence type="ECO:0000313" key="5">
    <source>
        <dbReference type="EMBL" id="TNC48818.1"/>
    </source>
</evidence>
<dbReference type="Gene3D" id="3.40.630.30">
    <property type="match status" value="1"/>
</dbReference>
<evidence type="ECO:0000259" key="3">
    <source>
        <dbReference type="PROSITE" id="PS51186"/>
    </source>
</evidence>
<dbReference type="PANTHER" id="PTHR43877">
    <property type="entry name" value="AMINOALKYLPHOSPHONATE N-ACETYLTRANSFERASE-RELATED-RELATED"/>
    <property type="match status" value="1"/>
</dbReference>
<organism evidence="4 6">
    <name type="scientific">Mumia zhuanghuii</name>
    <dbReference type="NCBI Taxonomy" id="2585211"/>
    <lineage>
        <taxon>Bacteria</taxon>
        <taxon>Bacillati</taxon>
        <taxon>Actinomycetota</taxon>
        <taxon>Actinomycetes</taxon>
        <taxon>Propionibacteriales</taxon>
        <taxon>Nocardioidaceae</taxon>
        <taxon>Mumia</taxon>
    </lineage>
</organism>
<evidence type="ECO:0000256" key="2">
    <source>
        <dbReference type="ARBA" id="ARBA00023315"/>
    </source>
</evidence>
<evidence type="ECO:0000256" key="1">
    <source>
        <dbReference type="ARBA" id="ARBA00022679"/>
    </source>
</evidence>
<dbReference type="InterPro" id="IPR000182">
    <property type="entry name" value="GNAT_dom"/>
</dbReference>
<dbReference type="InterPro" id="IPR050832">
    <property type="entry name" value="Bact_Acetyltransf"/>
</dbReference>
<dbReference type="Proteomes" id="UP000306740">
    <property type="component" value="Unassembled WGS sequence"/>
</dbReference>
<dbReference type="EMBL" id="VDFR01000052">
    <property type="protein sequence ID" value="TNC46729.1"/>
    <property type="molecule type" value="Genomic_DNA"/>
</dbReference>
<proteinExistence type="predicted"/>
<gene>
    <name evidence="5" type="ORF">FHE65_06510</name>
    <name evidence="4" type="ORF">FHE65_11760</name>
</gene>
<dbReference type="PROSITE" id="PS51186">
    <property type="entry name" value="GNAT"/>
    <property type="match status" value="1"/>
</dbReference>
<evidence type="ECO:0000313" key="4">
    <source>
        <dbReference type="EMBL" id="TNC46729.1"/>
    </source>
</evidence>
<accession>A0A5C4MP58</accession>
<keyword evidence="1 4" id="KW-0808">Transferase</keyword>
<comment type="caution">
    <text evidence="4">The sequence shown here is derived from an EMBL/GenBank/DDBJ whole genome shotgun (WGS) entry which is preliminary data.</text>
</comment>
<sequence length="160" mass="17603">MRVRLAEAADTSSLAELRVRWTEELDGPTDDPSFLDRFEAWFARESAHRVTWLAETGEGSPVGMLNVMLFERMPRPGRATGRWGYVANVYVVPPHRDAGVGGRMMEALTSYADESGLVRLVLSPTARSVSLYERAGFSGDHDLLVRPRGEITAPGAGPRS</sequence>
<dbReference type="OrthoDB" id="4936934at2"/>
<dbReference type="InterPro" id="IPR016181">
    <property type="entry name" value="Acyl_CoA_acyltransferase"/>
</dbReference>
<dbReference type="SUPFAM" id="SSF55729">
    <property type="entry name" value="Acyl-CoA N-acyltransferases (Nat)"/>
    <property type="match status" value="1"/>
</dbReference>